<dbReference type="SUPFAM" id="SSF56784">
    <property type="entry name" value="HAD-like"/>
    <property type="match status" value="1"/>
</dbReference>
<dbReference type="Proteomes" id="UP000054985">
    <property type="component" value="Unassembled WGS sequence"/>
</dbReference>
<evidence type="ECO:0000313" key="5">
    <source>
        <dbReference type="Proteomes" id="UP000254040"/>
    </source>
</evidence>
<dbReference type="AlphaFoldDB" id="A0A378JYB1"/>
<dbReference type="InterPro" id="IPR036412">
    <property type="entry name" value="HAD-like_sf"/>
</dbReference>
<organism evidence="3 5">
    <name type="scientific">Legionella moravica</name>
    <dbReference type="NCBI Taxonomy" id="39962"/>
    <lineage>
        <taxon>Bacteria</taxon>
        <taxon>Pseudomonadati</taxon>
        <taxon>Pseudomonadota</taxon>
        <taxon>Gammaproteobacteria</taxon>
        <taxon>Legionellales</taxon>
        <taxon>Legionellaceae</taxon>
        <taxon>Legionella</taxon>
    </lineage>
</organism>
<evidence type="ECO:0000313" key="2">
    <source>
        <dbReference type="EMBL" id="KTD32111.1"/>
    </source>
</evidence>
<protein>
    <submittedName>
        <fullName evidence="3">Protein of uncharacterized function (DUF2608)</fullName>
    </submittedName>
</protein>
<name>A0A378JYB1_9GAMM</name>
<evidence type="ECO:0000313" key="4">
    <source>
        <dbReference type="Proteomes" id="UP000054985"/>
    </source>
</evidence>
<dbReference type="InterPro" id="IPR023214">
    <property type="entry name" value="HAD_sf"/>
</dbReference>
<dbReference type="Proteomes" id="UP000254040">
    <property type="component" value="Unassembled WGS sequence"/>
</dbReference>
<reference evidence="2 4" key="1">
    <citation type="submission" date="2015-11" db="EMBL/GenBank/DDBJ databases">
        <title>Genomic analysis of 38 Legionella species identifies large and diverse effector repertoires.</title>
        <authorList>
            <person name="Burstein D."/>
            <person name="Amaro F."/>
            <person name="Zusman T."/>
            <person name="Lifshitz Z."/>
            <person name="Cohen O."/>
            <person name="Gilbert J.A."/>
            <person name="Pupko T."/>
            <person name="Shuman H.A."/>
            <person name="Segal G."/>
        </authorList>
    </citation>
    <scope>NUCLEOTIDE SEQUENCE [LARGE SCALE GENOMIC DNA]</scope>
    <source>
        <strain evidence="2 4">ATCC 43877</strain>
    </source>
</reference>
<dbReference type="Gene3D" id="3.40.50.1000">
    <property type="entry name" value="HAD superfamily/HAD-like"/>
    <property type="match status" value="1"/>
</dbReference>
<dbReference type="Pfam" id="PF11019">
    <property type="entry name" value="DUF2608"/>
    <property type="match status" value="1"/>
</dbReference>
<evidence type="ECO:0000313" key="3">
    <source>
        <dbReference type="EMBL" id="STX63027.1"/>
    </source>
</evidence>
<keyword evidence="1" id="KW-0732">Signal</keyword>
<dbReference type="RefSeq" id="WP_051190652.1">
    <property type="nucleotide sequence ID" value="NZ_CAAAJG010000029.1"/>
</dbReference>
<dbReference type="OrthoDB" id="5639078at2"/>
<keyword evidence="4" id="KW-1185">Reference proteome</keyword>
<dbReference type="STRING" id="39962.Lmor_2451"/>
<evidence type="ECO:0000256" key="1">
    <source>
        <dbReference type="ARBA" id="ARBA00022729"/>
    </source>
</evidence>
<dbReference type="EMBL" id="UGOG01000001">
    <property type="protein sequence ID" value="STX63027.1"/>
    <property type="molecule type" value="Genomic_DNA"/>
</dbReference>
<proteinExistence type="predicted"/>
<dbReference type="EMBL" id="LNYN01000030">
    <property type="protein sequence ID" value="KTD32111.1"/>
    <property type="molecule type" value="Genomic_DNA"/>
</dbReference>
<reference evidence="3 5" key="2">
    <citation type="submission" date="2018-06" db="EMBL/GenBank/DDBJ databases">
        <authorList>
            <consortium name="Pathogen Informatics"/>
            <person name="Doyle S."/>
        </authorList>
    </citation>
    <scope>NUCLEOTIDE SEQUENCE [LARGE SCALE GENOMIC DNA]</scope>
    <source>
        <strain evidence="3 5">NCTC12239</strain>
    </source>
</reference>
<gene>
    <name evidence="2" type="ORF">Lmor_2451</name>
    <name evidence="3" type="ORF">NCTC12239_01968</name>
</gene>
<sequence length="566" mass="64558">MLRTIELKHTRHYPLLRLEKNEHGLYPVPTMRCGILPYIRQGNDIIWGCVRSNRVGPVTITLPAGTQDIHVIKDERRFSLEVGKPFPDLEYDFLAEFVGKLFRDQIYQDIVTRLMEHQFEVYAENPLVTALHETREEHGVDLRKEEGRDHHLLNRLIQLPVQSLSGKRGANAQSFWVAALDNLDGIVLSDTVKVENKIRRNFGRVFYEQGCWGTLSDFKNQLKEARTYSSHPTASSHQSDLINGVLEAYEENIELLERIELLIRADFLKSAFPRGLHPFFSSPPKRHKQDIQEVQTIKSALRTISYDTWFVLDLDNTVMESTLELGSDQWFTYLADYALKTLPEPREAMRLTLLIYSAVQAHTVTRAVEPGMISIIKALQDIGIPVLALTARDITIKQSTVLQLAGIGIDFSRNCIDVSDDSYEQGIIFCNGKNKGTVWQEFMKKCPKNPAHIVMLDDKKRHLERMSDAAKALGVNFTGLRYGFLDEKISSFDMKLANHQLAYLTKELPEEVQDAIVSLKLVPHLHETSYSDSLFSSSFFNPDERVGFLSEPHVRPDSSRACSSVK</sequence>
<dbReference type="InterPro" id="IPR022565">
    <property type="entry name" value="DUF2608"/>
</dbReference>
<accession>A0A378JYB1</accession>